<organism evidence="2 3">
    <name type="scientific">Gordonia insulae</name>
    <dbReference type="NCBI Taxonomy" id="2420509"/>
    <lineage>
        <taxon>Bacteria</taxon>
        <taxon>Bacillati</taxon>
        <taxon>Actinomycetota</taxon>
        <taxon>Actinomycetes</taxon>
        <taxon>Mycobacteriales</taxon>
        <taxon>Gordoniaceae</taxon>
        <taxon>Gordonia</taxon>
    </lineage>
</organism>
<proteinExistence type="predicted"/>
<gene>
    <name evidence="2" type="ORF">D7316_03645</name>
</gene>
<dbReference type="EMBL" id="CP033972">
    <property type="protein sequence ID" value="AZG47038.1"/>
    <property type="molecule type" value="Genomic_DNA"/>
</dbReference>
<dbReference type="RefSeq" id="WP_232016959.1">
    <property type="nucleotide sequence ID" value="NZ_CP033972.1"/>
</dbReference>
<evidence type="ECO:0000313" key="2">
    <source>
        <dbReference type="EMBL" id="AZG47038.1"/>
    </source>
</evidence>
<dbReference type="Pfam" id="PF26527">
    <property type="entry name" value="DUF8176"/>
    <property type="match status" value="1"/>
</dbReference>
<accession>A0A3G8JPY9</accession>
<keyword evidence="3" id="KW-1185">Reference proteome</keyword>
<name>A0A3G8JPY9_9ACTN</name>
<dbReference type="InterPro" id="IPR058489">
    <property type="entry name" value="DUF8176"/>
</dbReference>
<sequence>MVTTGHDSGDQNSGPGVIKAFNYAYYTQRSAVKARSVAAPNAVASRDVMQKYIDQRPAGTQHCLSITKRGTDTYAVVLTEIPPEPGAVPIVYRQIIQTVEARGKTWILSIKSTE</sequence>
<dbReference type="AlphaFoldDB" id="A0A3G8JPY9"/>
<feature type="domain" description="DUF8176" evidence="1">
    <location>
        <begin position="2"/>
        <end position="111"/>
    </location>
</feature>
<reference evidence="2 3" key="1">
    <citation type="submission" date="2018-11" db="EMBL/GenBank/DDBJ databases">
        <title>Gordonia insulae sp. nov., isolated from an island soil.</title>
        <authorList>
            <person name="Kim Y.S."/>
            <person name="Kim S.B."/>
        </authorList>
    </citation>
    <scope>NUCLEOTIDE SEQUENCE [LARGE SCALE GENOMIC DNA]</scope>
    <source>
        <strain evidence="2 3">MMS17-SY073</strain>
    </source>
</reference>
<protein>
    <recommendedName>
        <fullName evidence="1">DUF8176 domain-containing protein</fullName>
    </recommendedName>
</protein>
<evidence type="ECO:0000259" key="1">
    <source>
        <dbReference type="Pfam" id="PF26527"/>
    </source>
</evidence>
<evidence type="ECO:0000313" key="3">
    <source>
        <dbReference type="Proteomes" id="UP000271469"/>
    </source>
</evidence>
<dbReference type="Proteomes" id="UP000271469">
    <property type="component" value="Chromosome"/>
</dbReference>
<dbReference type="KEGG" id="gom:D7316_03645"/>